<dbReference type="CDD" id="cd00188">
    <property type="entry name" value="TOPRIM"/>
    <property type="match status" value="1"/>
</dbReference>
<dbReference type="Gene3D" id="3.40.1360.10">
    <property type="match status" value="1"/>
</dbReference>
<dbReference type="Pfam" id="PF13154">
    <property type="entry name" value="DUF3991"/>
    <property type="match status" value="1"/>
</dbReference>
<protein>
    <recommendedName>
        <fullName evidence="1">DUF3991 domain-containing protein</fullName>
    </recommendedName>
</protein>
<dbReference type="OrthoDB" id="5757175at2"/>
<feature type="domain" description="DUF3991" evidence="1">
    <location>
        <begin position="130"/>
        <end position="197"/>
    </location>
</feature>
<geneLocation type="plasmid" evidence="3">
    <name>pacpol1</name>
</geneLocation>
<dbReference type="RefSeq" id="WP_114211182.1">
    <property type="nucleotide sequence ID" value="NZ_CP030841.1"/>
</dbReference>
<sequence>MSFDPELEEFKRLDLREYAADQGYALDRKQSWRGSAVMRSRAGDKIVIKLGADGHYVYFSVRDDQDHGSIIDFIKNRKQVNLGGIRKELRAWSGRPTPSLLSFSKMEVTSKDRQAVERRFYTMQIANRHPYLEDTRKIPTGVLSAPRFAGRIRIDAKRNAVFPHFDAGGLSGYEIKNREFTGFAAGGEKGLWMSHSHDGDRRLVFAESAIDALSHAALFPDEHTRYASIGGKLNPQQPGLIRSEIAKLPNGSEVVSAVDNDADGAQIAAIIEMAVTESGREDLIYRAHFPPLPIKDWNDVLRQSRQSSFPAARF</sequence>
<dbReference type="AlphaFoldDB" id="A0A2Z5GAM2"/>
<dbReference type="KEGG" id="abas:ACPOL_6760"/>
<keyword evidence="2" id="KW-0614">Plasmid</keyword>
<organism evidence="2 3">
    <name type="scientific">Acidisarcina polymorpha</name>
    <dbReference type="NCBI Taxonomy" id="2211140"/>
    <lineage>
        <taxon>Bacteria</taxon>
        <taxon>Pseudomonadati</taxon>
        <taxon>Acidobacteriota</taxon>
        <taxon>Terriglobia</taxon>
        <taxon>Terriglobales</taxon>
        <taxon>Acidobacteriaceae</taxon>
        <taxon>Acidisarcina</taxon>
    </lineage>
</organism>
<evidence type="ECO:0000313" key="2">
    <source>
        <dbReference type="EMBL" id="AXC15970.1"/>
    </source>
</evidence>
<gene>
    <name evidence="2" type="ORF">ACPOL_6760</name>
</gene>
<evidence type="ECO:0000259" key="1">
    <source>
        <dbReference type="Pfam" id="PF13154"/>
    </source>
</evidence>
<dbReference type="InterPro" id="IPR025054">
    <property type="entry name" value="DUF3991"/>
</dbReference>
<proteinExistence type="predicted"/>
<evidence type="ECO:0000313" key="3">
    <source>
        <dbReference type="Proteomes" id="UP000253606"/>
    </source>
</evidence>
<dbReference type="EMBL" id="CP030841">
    <property type="protein sequence ID" value="AXC15970.1"/>
    <property type="molecule type" value="Genomic_DNA"/>
</dbReference>
<keyword evidence="3" id="KW-1185">Reference proteome</keyword>
<dbReference type="Proteomes" id="UP000253606">
    <property type="component" value="Plasmid pACPOL1"/>
</dbReference>
<reference evidence="2 3" key="1">
    <citation type="journal article" date="2018" name="Front. Microbiol.">
        <title>Hydrolytic Capabilities as a Key to Environmental Success: Chitinolytic and Cellulolytic Acidobacteria From Acidic Sub-arctic Soils and Boreal Peatlands.</title>
        <authorList>
            <person name="Belova S.E."/>
            <person name="Ravin N.V."/>
            <person name="Pankratov T.A."/>
            <person name="Rakitin A.L."/>
            <person name="Ivanova A.A."/>
            <person name="Beletsky A.V."/>
            <person name="Mardanov A.V."/>
            <person name="Sinninghe Damste J.S."/>
            <person name="Dedysh S.N."/>
        </authorList>
    </citation>
    <scope>NUCLEOTIDE SEQUENCE [LARGE SCALE GENOMIC DNA]</scope>
    <source>
        <strain evidence="2 3">SBC82</strain>
        <plasmid evidence="3">pacpol1</plasmid>
    </source>
</reference>
<dbReference type="Pfam" id="PF13155">
    <property type="entry name" value="Toprim_2"/>
    <property type="match status" value="1"/>
</dbReference>
<accession>A0A2Z5GAM2</accession>
<name>A0A2Z5GAM2_9BACT</name>